<dbReference type="EMBL" id="CM020618">
    <property type="protein sequence ID" value="KAK1861319.1"/>
    <property type="molecule type" value="Genomic_DNA"/>
</dbReference>
<keyword evidence="2" id="KW-1185">Reference proteome</keyword>
<comment type="caution">
    <text evidence="1">The sequence shown here is derived from an EMBL/GenBank/DDBJ whole genome shotgun (WGS) entry which is preliminary data.</text>
</comment>
<organism evidence="1 2">
    <name type="scientific">Pyropia yezoensis</name>
    <name type="common">Susabi-nori</name>
    <name type="synonym">Porphyra yezoensis</name>
    <dbReference type="NCBI Taxonomy" id="2788"/>
    <lineage>
        <taxon>Eukaryota</taxon>
        <taxon>Rhodophyta</taxon>
        <taxon>Bangiophyceae</taxon>
        <taxon>Bangiales</taxon>
        <taxon>Bangiaceae</taxon>
        <taxon>Pyropia</taxon>
    </lineage>
</organism>
<name>A0ACC3BTF5_PYRYE</name>
<proteinExistence type="predicted"/>
<gene>
    <name evidence="1" type="ORF">I4F81_003903</name>
</gene>
<reference evidence="1" key="1">
    <citation type="submission" date="2019-11" db="EMBL/GenBank/DDBJ databases">
        <title>Nori genome reveals adaptations in red seaweeds to the harsh intertidal environment.</title>
        <authorList>
            <person name="Wang D."/>
            <person name="Mao Y."/>
        </authorList>
    </citation>
    <scope>NUCLEOTIDE SEQUENCE</scope>
    <source>
        <tissue evidence="1">Gametophyte</tissue>
    </source>
</reference>
<sequence length="175" mass="19854">MGHSSWRKAAPRREHKERSQPAARARKWSLLEKKKDYTLRARDYHSKQARLAVLRDKAAARNPDEFYHRMARTVTDGGAGHRRREGAPTGPYAEALPLAQRSAEEQMLGDTADARYVGVKAAVEAAKRVAKLEAVRGDVELIKRLRGKGAKYRVRKRNPDTGAPAVYKWRQVRSK</sequence>
<accession>A0ACC3BTF5</accession>
<dbReference type="Proteomes" id="UP000798662">
    <property type="component" value="Chromosome 1"/>
</dbReference>
<protein>
    <submittedName>
        <fullName evidence="1">Uncharacterized protein</fullName>
    </submittedName>
</protein>
<evidence type="ECO:0000313" key="2">
    <source>
        <dbReference type="Proteomes" id="UP000798662"/>
    </source>
</evidence>
<evidence type="ECO:0000313" key="1">
    <source>
        <dbReference type="EMBL" id="KAK1861319.1"/>
    </source>
</evidence>